<dbReference type="Proteomes" id="UP000610966">
    <property type="component" value="Unassembled WGS sequence"/>
</dbReference>
<dbReference type="Gene3D" id="3.40.50.410">
    <property type="entry name" value="von Willebrand factor, type A domain"/>
    <property type="match status" value="1"/>
</dbReference>
<feature type="domain" description="VWFA" evidence="1">
    <location>
        <begin position="7"/>
        <end position="186"/>
    </location>
</feature>
<reference evidence="2" key="1">
    <citation type="submission" date="2021-01" db="EMBL/GenBank/DDBJ databases">
        <title>Whole genome shotgun sequence of Sphaerimonospora thailandensis NBRC 107569.</title>
        <authorList>
            <person name="Komaki H."/>
            <person name="Tamura T."/>
        </authorList>
    </citation>
    <scope>NUCLEOTIDE SEQUENCE</scope>
    <source>
        <strain evidence="2">NBRC 107569</strain>
    </source>
</reference>
<comment type="caution">
    <text evidence="2">The sequence shown here is derived from an EMBL/GenBank/DDBJ whole genome shotgun (WGS) entry which is preliminary data.</text>
</comment>
<proteinExistence type="predicted"/>
<dbReference type="SUPFAM" id="SSF53300">
    <property type="entry name" value="vWA-like"/>
    <property type="match status" value="1"/>
</dbReference>
<dbReference type="EMBL" id="BOOG01000049">
    <property type="protein sequence ID" value="GIH72317.1"/>
    <property type="molecule type" value="Genomic_DNA"/>
</dbReference>
<gene>
    <name evidence="2" type="ORF">Mth01_45700</name>
</gene>
<dbReference type="InterPro" id="IPR002035">
    <property type="entry name" value="VWF_A"/>
</dbReference>
<keyword evidence="3" id="KW-1185">Reference proteome</keyword>
<name>A0A8J3W147_9ACTN</name>
<dbReference type="PROSITE" id="PS50234">
    <property type="entry name" value="VWFA"/>
    <property type="match status" value="1"/>
</dbReference>
<accession>A0A8J3W147</accession>
<dbReference type="SMART" id="SM00327">
    <property type="entry name" value="VWA"/>
    <property type="match status" value="1"/>
</dbReference>
<protein>
    <recommendedName>
        <fullName evidence="1">VWFA domain-containing protein</fullName>
    </recommendedName>
</protein>
<organism evidence="2 3">
    <name type="scientific">Sphaerimonospora thailandensis</name>
    <dbReference type="NCBI Taxonomy" id="795644"/>
    <lineage>
        <taxon>Bacteria</taxon>
        <taxon>Bacillati</taxon>
        <taxon>Actinomycetota</taxon>
        <taxon>Actinomycetes</taxon>
        <taxon>Streptosporangiales</taxon>
        <taxon>Streptosporangiaceae</taxon>
        <taxon>Sphaerimonospora</taxon>
    </lineage>
</organism>
<sequence length="222" mass="23365">MSQQILPFYLVCDESSSMMGGPIDAINKSLPVLHQEIGSNPVVADKTRFALISFNHQAQVLLPLSDLSIVSSVPSLTASGGTDYEVAFNLLYDTISQDVAKLKADGHQVLRPAVFFLTDGQPNPNNWVAAYQRLTDPAWGLRPNILAFGFGEADSAIIQQVATVLGFVADGSLGPAGALQEFAQSLIQSIVSSGTSADANGGMSLSAPEKVSGFRTVPADVV</sequence>
<evidence type="ECO:0000259" key="1">
    <source>
        <dbReference type="PROSITE" id="PS50234"/>
    </source>
</evidence>
<dbReference type="AlphaFoldDB" id="A0A8J3W147"/>
<dbReference type="Pfam" id="PF00092">
    <property type="entry name" value="VWA"/>
    <property type="match status" value="1"/>
</dbReference>
<evidence type="ECO:0000313" key="3">
    <source>
        <dbReference type="Proteomes" id="UP000610966"/>
    </source>
</evidence>
<evidence type="ECO:0000313" key="2">
    <source>
        <dbReference type="EMBL" id="GIH72317.1"/>
    </source>
</evidence>
<dbReference type="RefSeq" id="WP_204017981.1">
    <property type="nucleotide sequence ID" value="NZ_BOOG01000049.1"/>
</dbReference>
<dbReference type="InterPro" id="IPR036465">
    <property type="entry name" value="vWFA_dom_sf"/>
</dbReference>